<comment type="caution">
    <text evidence="3">The sequence shown here is derived from an EMBL/GenBank/DDBJ whole genome shotgun (WGS) entry which is preliminary data.</text>
</comment>
<reference evidence="3" key="1">
    <citation type="submission" date="2021-03" db="EMBL/GenBank/DDBJ databases">
        <title>Sagittula salina sp. nov. strain M10.9X isolated from the marine waste.</title>
        <authorList>
            <person name="Satari L."/>
            <person name="Molina-Menor E."/>
            <person name="Vidal-Verdu A."/>
            <person name="Pascual J."/>
            <person name="Pereto J."/>
            <person name="Porcar M."/>
        </authorList>
    </citation>
    <scope>NUCLEOTIDE SEQUENCE</scope>
    <source>
        <strain evidence="3">M10.9X</strain>
    </source>
</reference>
<feature type="chain" id="PRO_5038012426" evidence="2">
    <location>
        <begin position="37"/>
        <end position="263"/>
    </location>
</feature>
<dbReference type="EMBL" id="JAGISH010000005">
    <property type="protein sequence ID" value="MBP0482896.1"/>
    <property type="molecule type" value="Genomic_DNA"/>
</dbReference>
<evidence type="ECO:0000313" key="4">
    <source>
        <dbReference type="Proteomes" id="UP000675940"/>
    </source>
</evidence>
<evidence type="ECO:0000256" key="1">
    <source>
        <dbReference type="SAM" id="MobiDB-lite"/>
    </source>
</evidence>
<feature type="signal peptide" evidence="2">
    <location>
        <begin position="1"/>
        <end position="36"/>
    </location>
</feature>
<accession>A0A940MQG1</accession>
<dbReference type="InterPro" id="IPR010642">
    <property type="entry name" value="Invasion_prot_B"/>
</dbReference>
<name>A0A940MQG1_9RHOB</name>
<dbReference type="Pfam" id="PF06776">
    <property type="entry name" value="IalB"/>
    <property type="match status" value="1"/>
</dbReference>
<protein>
    <submittedName>
        <fullName evidence="3">Invasion associated locus B family protein</fullName>
    </submittedName>
</protein>
<organism evidence="3 4">
    <name type="scientific">Sagittula salina</name>
    <dbReference type="NCBI Taxonomy" id="2820268"/>
    <lineage>
        <taxon>Bacteria</taxon>
        <taxon>Pseudomonadati</taxon>
        <taxon>Pseudomonadota</taxon>
        <taxon>Alphaproteobacteria</taxon>
        <taxon>Rhodobacterales</taxon>
        <taxon>Roseobacteraceae</taxon>
        <taxon>Sagittula</taxon>
    </lineage>
</organism>
<feature type="compositionally biased region" description="Low complexity" evidence="1">
    <location>
        <begin position="97"/>
        <end position="109"/>
    </location>
</feature>
<feature type="compositionally biased region" description="Low complexity" evidence="1">
    <location>
        <begin position="40"/>
        <end position="77"/>
    </location>
</feature>
<gene>
    <name evidence="3" type="ORF">J5474_10385</name>
</gene>
<dbReference type="InterPro" id="IPR038696">
    <property type="entry name" value="IalB_sf"/>
</dbReference>
<keyword evidence="4" id="KW-1185">Reference proteome</keyword>
<dbReference type="Gene3D" id="2.60.40.1880">
    <property type="entry name" value="Invasion associated locus B (IalB) protein"/>
    <property type="match status" value="1"/>
</dbReference>
<keyword evidence="2" id="KW-0732">Signal</keyword>
<feature type="region of interest" description="Disordered" evidence="1">
    <location>
        <begin position="40"/>
        <end position="110"/>
    </location>
</feature>
<dbReference type="AlphaFoldDB" id="A0A940MQG1"/>
<proteinExistence type="predicted"/>
<dbReference type="Proteomes" id="UP000675940">
    <property type="component" value="Unassembled WGS sequence"/>
</dbReference>
<evidence type="ECO:0000256" key="2">
    <source>
        <dbReference type="SAM" id="SignalP"/>
    </source>
</evidence>
<evidence type="ECO:0000313" key="3">
    <source>
        <dbReference type="EMBL" id="MBP0482896.1"/>
    </source>
</evidence>
<sequence length="263" mass="27309">MLTTLSATIDFQRTPMKNSGLLLSLIAALSAAPALAQTSDTAAPSEATAAEAVPAEGASTDTTTTPASDPASDPATSETQTEEAPSTPVDGNLDAGQTAATNETAQQQQGPQLYIKETHNDWQMQCLKMPEGAPESDDVCQMFQLLKDGDGNNVAEVTIAKLEGGKPAPAGGTFIVPLQTLLTKKLSVSVDGGQVRQYDFNFCTSIGCFARVAFSADDIAQFKKGAKATVSLVPMVAPDRVVSLDMSLSGFTAAYDAASTIRP</sequence>